<gene>
    <name evidence="3" type="ORF">KDA27_09500</name>
</gene>
<evidence type="ECO:0000313" key="4">
    <source>
        <dbReference type="Proteomes" id="UP000739538"/>
    </source>
</evidence>
<feature type="transmembrane region" description="Helical" evidence="2">
    <location>
        <begin position="252"/>
        <end position="276"/>
    </location>
</feature>
<feature type="compositionally biased region" description="Polar residues" evidence="1">
    <location>
        <begin position="538"/>
        <end position="552"/>
    </location>
</feature>
<keyword evidence="2" id="KW-0472">Membrane</keyword>
<feature type="transmembrane region" description="Helical" evidence="2">
    <location>
        <begin position="40"/>
        <end position="60"/>
    </location>
</feature>
<feature type="transmembrane region" description="Helical" evidence="2">
    <location>
        <begin position="152"/>
        <end position="173"/>
    </location>
</feature>
<accession>A0A956NBC0</accession>
<feature type="transmembrane region" description="Helical" evidence="2">
    <location>
        <begin position="122"/>
        <end position="145"/>
    </location>
</feature>
<comment type="caution">
    <text evidence="3">The sequence shown here is derived from an EMBL/GenBank/DDBJ whole genome shotgun (WGS) entry which is preliminary data.</text>
</comment>
<feature type="transmembrane region" description="Helical" evidence="2">
    <location>
        <begin position="306"/>
        <end position="330"/>
    </location>
</feature>
<dbReference type="Proteomes" id="UP000739538">
    <property type="component" value="Unassembled WGS sequence"/>
</dbReference>
<evidence type="ECO:0000313" key="3">
    <source>
        <dbReference type="EMBL" id="MCA9756024.1"/>
    </source>
</evidence>
<evidence type="ECO:0000256" key="2">
    <source>
        <dbReference type="SAM" id="Phobius"/>
    </source>
</evidence>
<sequence>MSEETRHVPSLRSHHTWLVDRAASGRVSLRDRRSRSWATLGWPVFGGLLLCLVFGLRLALIPDDFYVDRDDGVITMSHARNLVDYGFVGVNPSGERVEGFSAPVQFAVYGILYRVLRLDYSAYAAAQTWVATFLLGALLAMLVSFRRPGARFAALVATSLVLASRTSFLEWHASGLENAITHLLFAVTLFVMVRSLSSHTMPYRFIPVVALAGLSRVDGVFHLAPLLVSFGILWTMGADTDTGPMAHWRSRFVSASLFGLGVLGLVLAVHAVRWVYFGDWVPNTGYAQGISVGTYLKLLIAFDPQYWSFVTGISHQILLVHGGYAFLVLFPALCWASARRTALLLFVLVLTTSLAPFVFGKASLDPVRTTTHAALASSIGVGLVVGGLVSTARSGWRRRGHAWFAVAAVVLCVGLLIVSYTSPTPLCCPADGFEQVRVALDRIAVEEEIPRACVATPDLGALTWHKDFNAVDLGRLGSPILARLRRGPLLPHYLFDEAAPDLIECHGAWLTKHYAHSFEDPLFLDRYEYVAESPLASVRSSSTSGPTDQITGGPNVAGADEPGPLPSGVSELEDVDEGSQLSAGIWIRKAIRRGSPSPERKLIDAMATDVSLSRLEDELAVCADEQRDPTYVARTAYRFLPELLERTDLATIDHVFETHGASGFDLALLRGRSDGRAYEAALVSILEEFIRERTQSHPTPVAEEPYRVYWTDTELIWVRDDARDTDLEGRFLVRLEADAGTSTKEFDFRQIGYRFGSHAAIFLPLPRVRIHEIEVGQSGGASDWSRIARRD</sequence>
<reference evidence="3" key="1">
    <citation type="submission" date="2020-04" db="EMBL/GenBank/DDBJ databases">
        <authorList>
            <person name="Zhang T."/>
        </authorList>
    </citation>
    <scope>NUCLEOTIDE SEQUENCE</scope>
    <source>
        <strain evidence="3">HKST-UBA02</strain>
    </source>
</reference>
<name>A0A956NBC0_UNCEI</name>
<reference evidence="3" key="2">
    <citation type="journal article" date="2021" name="Microbiome">
        <title>Successional dynamics and alternative stable states in a saline activated sludge microbial community over 9 years.</title>
        <authorList>
            <person name="Wang Y."/>
            <person name="Ye J."/>
            <person name="Ju F."/>
            <person name="Liu L."/>
            <person name="Boyd J.A."/>
            <person name="Deng Y."/>
            <person name="Parks D.H."/>
            <person name="Jiang X."/>
            <person name="Yin X."/>
            <person name="Woodcroft B.J."/>
            <person name="Tyson G.W."/>
            <person name="Hugenholtz P."/>
            <person name="Polz M.F."/>
            <person name="Zhang T."/>
        </authorList>
    </citation>
    <scope>NUCLEOTIDE SEQUENCE</scope>
    <source>
        <strain evidence="3">HKST-UBA02</strain>
    </source>
</reference>
<organism evidence="3 4">
    <name type="scientific">Eiseniibacteriota bacterium</name>
    <dbReference type="NCBI Taxonomy" id="2212470"/>
    <lineage>
        <taxon>Bacteria</taxon>
        <taxon>Candidatus Eiseniibacteriota</taxon>
    </lineage>
</organism>
<feature type="region of interest" description="Disordered" evidence="1">
    <location>
        <begin position="538"/>
        <end position="574"/>
    </location>
</feature>
<dbReference type="AlphaFoldDB" id="A0A956NBC0"/>
<dbReference type="EMBL" id="JAGQHS010000039">
    <property type="protein sequence ID" value="MCA9756024.1"/>
    <property type="molecule type" value="Genomic_DNA"/>
</dbReference>
<proteinExistence type="predicted"/>
<keyword evidence="2" id="KW-1133">Transmembrane helix</keyword>
<protein>
    <submittedName>
        <fullName evidence="3">Uncharacterized protein</fullName>
    </submittedName>
</protein>
<feature type="transmembrane region" description="Helical" evidence="2">
    <location>
        <begin position="402"/>
        <end position="420"/>
    </location>
</feature>
<feature type="transmembrane region" description="Helical" evidence="2">
    <location>
        <begin position="179"/>
        <end position="196"/>
    </location>
</feature>
<feature type="transmembrane region" description="Helical" evidence="2">
    <location>
        <begin position="342"/>
        <end position="359"/>
    </location>
</feature>
<feature type="transmembrane region" description="Helical" evidence="2">
    <location>
        <begin position="371"/>
        <end position="390"/>
    </location>
</feature>
<keyword evidence="2" id="KW-0812">Transmembrane</keyword>
<evidence type="ECO:0000256" key="1">
    <source>
        <dbReference type="SAM" id="MobiDB-lite"/>
    </source>
</evidence>